<dbReference type="EMBL" id="LRTT01000001">
    <property type="protein sequence ID" value="RFD78072.1"/>
    <property type="molecule type" value="Genomic_DNA"/>
</dbReference>
<dbReference type="Proteomes" id="UP000258533">
    <property type="component" value="Unassembled WGS sequence"/>
</dbReference>
<evidence type="ECO:0000313" key="2">
    <source>
        <dbReference type="EMBL" id="RFD78072.1"/>
    </source>
</evidence>
<evidence type="ECO:0000256" key="1">
    <source>
        <dbReference type="SAM" id="SignalP"/>
    </source>
</evidence>
<comment type="caution">
    <text evidence="2">The sequence shown here is derived from an EMBL/GenBank/DDBJ whole genome shotgun (WGS) entry which is preliminary data.</text>
</comment>
<name>A0A3E1IYL8_GARVA</name>
<gene>
    <name evidence="2" type="ORF">AXE73_00910</name>
</gene>
<sequence length="313" mass="34402">MQNIIKRVAKGVLMRKKKFVLVFASLIAVLMAFSACSGSRQFNNVNNTAVRSSKSNNECYQVLQSAKHNQKIVDKQEANVTRNNLQNAADSWKNVAIQCNARFAQGVVFSAQNTWKLANLSQGNESGAANASKIANQMESSVYKKLYDFANSTSNLYWNHDPLAKAALEQDKLAFMLQTLAAKDVDNVSLRQSDITATIANTLMHFASSGSDLRQKVYEIPQKNLDSGIAKDEASAKDLPIVAIAYMDCARGELDALNQAIFPTNKDGSVNNSALSSRTNQEFIEILANITISHIMSAYAYGYPSDSSMIFEQ</sequence>
<dbReference type="AlphaFoldDB" id="A0A3E1IYL8"/>
<accession>A0A3E1IYL8</accession>
<organism evidence="2 3">
    <name type="scientific">Gardnerella vaginalis</name>
    <dbReference type="NCBI Taxonomy" id="2702"/>
    <lineage>
        <taxon>Bacteria</taxon>
        <taxon>Bacillati</taxon>
        <taxon>Actinomycetota</taxon>
        <taxon>Actinomycetes</taxon>
        <taxon>Bifidobacteriales</taxon>
        <taxon>Bifidobacteriaceae</taxon>
        <taxon>Gardnerella</taxon>
    </lineage>
</organism>
<protein>
    <recommendedName>
        <fullName evidence="4">Lipoprotein</fullName>
    </recommendedName>
</protein>
<evidence type="ECO:0008006" key="4">
    <source>
        <dbReference type="Google" id="ProtNLM"/>
    </source>
</evidence>
<reference evidence="2 3" key="1">
    <citation type="submission" date="2016-02" db="EMBL/GenBank/DDBJ databases">
        <title>Gardnerella vaginalis Subgroups Defined by cpn60 Sequencing and Sialidase Activity in Isolates from Canada, Belgium and Kenya.</title>
        <authorList>
            <person name="Schellenberg J."/>
            <person name="Paramel Jayaprakash T."/>
            <person name="Withana Gamage N."/>
            <person name="Patterson M.H."/>
            <person name="Vaneechoutte M."/>
            <person name="Hill J.E."/>
        </authorList>
    </citation>
    <scope>NUCLEOTIDE SEQUENCE [LARGE SCALE GENOMIC DNA]</scope>
    <source>
        <strain evidence="2 3">N144</strain>
    </source>
</reference>
<proteinExistence type="predicted"/>
<keyword evidence="1" id="KW-0732">Signal</keyword>
<evidence type="ECO:0000313" key="3">
    <source>
        <dbReference type="Proteomes" id="UP000258533"/>
    </source>
</evidence>
<feature type="signal peptide" evidence="1">
    <location>
        <begin position="1"/>
        <end position="34"/>
    </location>
</feature>
<dbReference type="RefSeq" id="WP_115761674.1">
    <property type="nucleotide sequence ID" value="NZ_LGOZ01000001.1"/>
</dbReference>
<feature type="chain" id="PRO_5041075137" description="Lipoprotein" evidence="1">
    <location>
        <begin position="35"/>
        <end position="313"/>
    </location>
</feature>